<dbReference type="InterPro" id="IPR011527">
    <property type="entry name" value="ABC1_TM_dom"/>
</dbReference>
<dbReference type="PROSITE" id="PS50929">
    <property type="entry name" value="ABC_TM1F"/>
    <property type="match status" value="1"/>
</dbReference>
<dbReference type="Proteomes" id="UP000613740">
    <property type="component" value="Unassembled WGS sequence"/>
</dbReference>
<dbReference type="InterPro" id="IPR036640">
    <property type="entry name" value="ABC1_TM_sf"/>
</dbReference>
<reference evidence="13" key="1">
    <citation type="journal article" date="2020" name="bioRxiv">
        <title>Comparative genomics of Chlamydomonas.</title>
        <authorList>
            <person name="Craig R.J."/>
            <person name="Hasan A.R."/>
            <person name="Ness R.W."/>
            <person name="Keightley P.D."/>
        </authorList>
    </citation>
    <scope>NUCLEOTIDE SEQUENCE</scope>
    <source>
        <strain evidence="13">CCAP 11/173</strain>
    </source>
</reference>
<dbReference type="Pfam" id="PF00005">
    <property type="entry name" value="ABC_tran"/>
    <property type="match status" value="1"/>
</dbReference>
<feature type="compositionally biased region" description="Low complexity" evidence="9">
    <location>
        <begin position="941"/>
        <end position="955"/>
    </location>
</feature>
<feature type="transmembrane region" description="Helical" evidence="10">
    <location>
        <begin position="66"/>
        <end position="90"/>
    </location>
</feature>
<dbReference type="GO" id="GO:0005524">
    <property type="term" value="F:ATP binding"/>
    <property type="evidence" value="ECO:0007669"/>
    <property type="project" value="UniProtKB-KW"/>
</dbReference>
<dbReference type="InterPro" id="IPR017871">
    <property type="entry name" value="ABC_transporter-like_CS"/>
</dbReference>
<keyword evidence="4" id="KW-0547">Nucleotide-binding</keyword>
<evidence type="ECO:0000256" key="5">
    <source>
        <dbReference type="ARBA" id="ARBA00022840"/>
    </source>
</evidence>
<dbReference type="PROSITE" id="PS00211">
    <property type="entry name" value="ABC_TRANSPORTER_1"/>
    <property type="match status" value="1"/>
</dbReference>
<dbReference type="FunFam" id="3.40.50.300:FF:000186">
    <property type="entry name" value="ATP-binding cassette sub-family B member 7, mitochondrial"/>
    <property type="match status" value="1"/>
</dbReference>
<dbReference type="GO" id="GO:0016887">
    <property type="term" value="F:ATP hydrolysis activity"/>
    <property type="evidence" value="ECO:0007669"/>
    <property type="project" value="InterPro"/>
</dbReference>
<feature type="domain" description="ABC transporter" evidence="11">
    <location>
        <begin position="648"/>
        <end position="883"/>
    </location>
</feature>
<feature type="transmembrane region" description="Helical" evidence="10">
    <location>
        <begin position="590"/>
        <end position="609"/>
    </location>
</feature>
<dbReference type="EMBL" id="JAEHOD010000018">
    <property type="protein sequence ID" value="KAG2448115.1"/>
    <property type="molecule type" value="Genomic_DNA"/>
</dbReference>
<evidence type="ECO:0000313" key="14">
    <source>
        <dbReference type="Proteomes" id="UP000613740"/>
    </source>
</evidence>
<dbReference type="InterPro" id="IPR039421">
    <property type="entry name" value="Type_1_exporter"/>
</dbReference>
<protein>
    <submittedName>
        <fullName evidence="13">Uncharacterized protein</fullName>
    </submittedName>
</protein>
<evidence type="ECO:0000259" key="11">
    <source>
        <dbReference type="PROSITE" id="PS50893"/>
    </source>
</evidence>
<evidence type="ECO:0000256" key="10">
    <source>
        <dbReference type="SAM" id="Phobius"/>
    </source>
</evidence>
<evidence type="ECO:0000256" key="9">
    <source>
        <dbReference type="SAM" id="MobiDB-lite"/>
    </source>
</evidence>
<name>A0A836B5G7_9CHLO</name>
<feature type="region of interest" description="Disordered" evidence="9">
    <location>
        <begin position="215"/>
        <end position="251"/>
    </location>
</feature>
<feature type="transmembrane region" description="Helical" evidence="10">
    <location>
        <begin position="27"/>
        <end position="45"/>
    </location>
</feature>
<dbReference type="CDD" id="cd03253">
    <property type="entry name" value="ABCC_ATM1_transporter"/>
    <property type="match status" value="1"/>
</dbReference>
<accession>A0A836B5G7</accession>
<feature type="transmembrane region" description="Helical" evidence="10">
    <location>
        <begin position="470"/>
        <end position="490"/>
    </location>
</feature>
<feature type="transmembrane region" description="Helical" evidence="10">
    <location>
        <begin position="280"/>
        <end position="301"/>
    </location>
</feature>
<gene>
    <name evidence="13" type="ORF">HYH02_006700</name>
</gene>
<dbReference type="OrthoDB" id="6500128at2759"/>
<keyword evidence="7 10" id="KW-0472">Membrane</keyword>
<dbReference type="SUPFAM" id="SSF90123">
    <property type="entry name" value="ABC transporter transmembrane region"/>
    <property type="match status" value="1"/>
</dbReference>
<feature type="transmembrane region" description="Helical" evidence="10">
    <location>
        <begin position="554"/>
        <end position="578"/>
    </location>
</feature>
<evidence type="ECO:0000256" key="6">
    <source>
        <dbReference type="ARBA" id="ARBA00022989"/>
    </source>
</evidence>
<feature type="region of interest" description="Disordered" evidence="9">
    <location>
        <begin position="887"/>
        <end position="955"/>
    </location>
</feature>
<dbReference type="PANTHER" id="PTHR24221">
    <property type="entry name" value="ATP-BINDING CASSETTE SUB-FAMILY B"/>
    <property type="match status" value="1"/>
</dbReference>
<evidence type="ECO:0000313" key="13">
    <source>
        <dbReference type="EMBL" id="KAG2448115.1"/>
    </source>
</evidence>
<dbReference type="SUPFAM" id="SSF52540">
    <property type="entry name" value="P-loop containing nucleoside triphosphate hydrolases"/>
    <property type="match status" value="1"/>
</dbReference>
<comment type="caution">
    <text evidence="13">The sequence shown here is derived from an EMBL/GenBank/DDBJ whole genome shotgun (WGS) entry which is preliminary data.</text>
</comment>
<dbReference type="AlphaFoldDB" id="A0A836B5G7"/>
<proteinExistence type="inferred from homology"/>
<dbReference type="InterPro" id="IPR027417">
    <property type="entry name" value="P-loop_NTPase"/>
</dbReference>
<feature type="transmembrane region" description="Helical" evidence="10">
    <location>
        <begin position="133"/>
        <end position="154"/>
    </location>
</feature>
<evidence type="ECO:0000256" key="1">
    <source>
        <dbReference type="ARBA" id="ARBA00004141"/>
    </source>
</evidence>
<feature type="transmembrane region" description="Helical" evidence="10">
    <location>
        <begin position="166"/>
        <end position="186"/>
    </location>
</feature>
<keyword evidence="5" id="KW-0067">ATP-binding</keyword>
<dbReference type="PANTHER" id="PTHR24221:SF654">
    <property type="entry name" value="ATP-BINDING CASSETTE SUB-FAMILY B MEMBER 6"/>
    <property type="match status" value="1"/>
</dbReference>
<dbReference type="Gene3D" id="1.20.1560.10">
    <property type="entry name" value="ABC transporter type 1, transmembrane domain"/>
    <property type="match status" value="1"/>
</dbReference>
<feature type="domain" description="ABC transmembrane type-1" evidence="12">
    <location>
        <begin position="281"/>
        <end position="614"/>
    </location>
</feature>
<dbReference type="CDD" id="cd18581">
    <property type="entry name" value="ABC_6TM_ABCB6"/>
    <property type="match status" value="1"/>
</dbReference>
<sequence>MAANSLMWCGGIQDVGWLGPLLSPCTFEGGASALLLMTTLVSVLVQGGRLGLIHQFKLQGRLRRGVSGLSGAFIACCLFMAGTHLLHFSVGLALLRAFPFHVTYHACLALTWGTMLGFALYTCRVAATIDFRFVTGPAVLVYCISLYSFYHLYFDPHNFPMSYIKASIWTAMLQTAMAAVTTWLGIKRAAKNPSLESMQAQLGYGYASLPGDEAAASRTGGGTSSKPGGSSGGAGTSAGAAGGTGGDGGEGETDGRTWISLFGDACSYVWPTELHLQLRAIACLLLLVAMRFINLAVPILYKRVVDTLAAASAKHPAAAAGEPPRGLGLDLGLARLVTAWLRGGGDPADPSAVHFGALVWPWVILYLAAVFFQGGAGGGIVGFINNMRSYLWIPVSQDAYRRISLRVFDHVMDLDLTFHLRKKTGEVTKVVDRGTNAMQNILSTILFNVLPQIFDVLAAATYLAQALEPTIAIIVFIAVGSYIPLTIIITEWRGKLRREMNATDQVKSARATDALLNYETVKYFTNERYESVEYAKAIDAYQDAEFRSMSSINVLNVTQSAIMFCGIASGLLVCAAGVADHSLTVGDAVLFLSLMAQLYGPLNFFGSYYRTIQQYMIDMENLLELLGREPVVADTTTARDLVVATGELAFDDVSFQYEAGQTVLRNVSFRVPGGQTIAFVGATGSGKSTITRLIFRFYDVSSGAVRVDGQDVRNVSQVSLRRAIGMVPQDTVLFNDTIMHNIRYGNLAATDEQVQEAARLACIHDTIVNRFPKGYNTVVGERGLRLSGGEKQRVAFARALLKNPAMLVLDEATSALDTITEKKIQGALAELRSNRTTVIVAHRLSTIADADIIVVMATGQVVEQGSHTELLARGGLYAEMWNRQAQTAQGEGLDPASDGTSSKSGSALDLKKLGDDKEGGGGLSSSGSAAAGRHVLPSPPVSSNVPDSSASSSNSNSSLAAAAKASGSAGANGAKAAAAGAAAAGSSCKSSASAVSGSSSSGPATSASPALSAAAAPASTVPAPAVAGLPTDTASGAAVTVAGAAATPRAEAAAVETADAGGKVDGAAIGGAAAVAAVKGKKGKKK</sequence>
<dbReference type="InterPro" id="IPR003593">
    <property type="entry name" value="AAA+_ATPase"/>
</dbReference>
<dbReference type="PROSITE" id="PS50893">
    <property type="entry name" value="ABC_TRANSPORTER_2"/>
    <property type="match status" value="1"/>
</dbReference>
<feature type="transmembrane region" description="Helical" evidence="10">
    <location>
        <begin position="102"/>
        <end position="121"/>
    </location>
</feature>
<organism evidence="13 14">
    <name type="scientific">Chlamydomonas schloesseri</name>
    <dbReference type="NCBI Taxonomy" id="2026947"/>
    <lineage>
        <taxon>Eukaryota</taxon>
        <taxon>Viridiplantae</taxon>
        <taxon>Chlorophyta</taxon>
        <taxon>core chlorophytes</taxon>
        <taxon>Chlorophyceae</taxon>
        <taxon>CS clade</taxon>
        <taxon>Chlamydomonadales</taxon>
        <taxon>Chlamydomonadaceae</taxon>
        <taxon>Chlamydomonas</taxon>
    </lineage>
</organism>
<evidence type="ECO:0000256" key="7">
    <source>
        <dbReference type="ARBA" id="ARBA00023136"/>
    </source>
</evidence>
<evidence type="ECO:0000259" key="12">
    <source>
        <dbReference type="PROSITE" id="PS50929"/>
    </source>
</evidence>
<feature type="compositionally biased region" description="Gly residues" evidence="9">
    <location>
        <begin position="219"/>
        <end position="248"/>
    </location>
</feature>
<keyword evidence="14" id="KW-1185">Reference proteome</keyword>
<keyword evidence="2" id="KW-0813">Transport</keyword>
<feature type="transmembrane region" description="Helical" evidence="10">
    <location>
        <begin position="359"/>
        <end position="384"/>
    </location>
</feature>
<dbReference type="SMART" id="SM00382">
    <property type="entry name" value="AAA"/>
    <property type="match status" value="1"/>
</dbReference>
<dbReference type="InterPro" id="IPR003439">
    <property type="entry name" value="ABC_transporter-like_ATP-bd"/>
</dbReference>
<dbReference type="GO" id="GO:0016020">
    <property type="term" value="C:membrane"/>
    <property type="evidence" value="ECO:0007669"/>
    <property type="project" value="UniProtKB-SubCell"/>
</dbReference>
<evidence type="ECO:0000256" key="3">
    <source>
        <dbReference type="ARBA" id="ARBA00022692"/>
    </source>
</evidence>
<keyword evidence="3 10" id="KW-0812">Transmembrane</keyword>
<comment type="subcellular location">
    <subcellularLocation>
        <location evidence="1">Membrane</location>
        <topology evidence="1">Multi-pass membrane protein</topology>
    </subcellularLocation>
</comment>
<comment type="similarity">
    <text evidence="8">Belongs to the ABC transporter superfamily. ABCB family. Heavy Metal importer (TC 3.A.1.210) subfamily.</text>
</comment>
<keyword evidence="6 10" id="KW-1133">Transmembrane helix</keyword>
<dbReference type="GO" id="GO:0140359">
    <property type="term" value="F:ABC-type transporter activity"/>
    <property type="evidence" value="ECO:0007669"/>
    <property type="project" value="InterPro"/>
</dbReference>
<evidence type="ECO:0000256" key="8">
    <source>
        <dbReference type="ARBA" id="ARBA00024363"/>
    </source>
</evidence>
<evidence type="ECO:0000256" key="4">
    <source>
        <dbReference type="ARBA" id="ARBA00022741"/>
    </source>
</evidence>
<evidence type="ECO:0000256" key="2">
    <source>
        <dbReference type="ARBA" id="ARBA00022448"/>
    </source>
</evidence>
<feature type="transmembrane region" description="Helical" evidence="10">
    <location>
        <begin position="441"/>
        <end position="464"/>
    </location>
</feature>
<dbReference type="Pfam" id="PF00664">
    <property type="entry name" value="ABC_membrane"/>
    <property type="match status" value="1"/>
</dbReference>
<feature type="compositionally biased region" description="Basic and acidic residues" evidence="9">
    <location>
        <begin position="909"/>
        <end position="919"/>
    </location>
</feature>
<dbReference type="Gene3D" id="3.40.50.300">
    <property type="entry name" value="P-loop containing nucleotide triphosphate hydrolases"/>
    <property type="match status" value="1"/>
</dbReference>